<sequence>EMMTRIVAIGANLKDWVRKKGKGKDKDERQRLYDQLEELWPKAIKLVYGNFDGDYYYCEMCGKPYQEGKEAGVAPGLNAHHIEGKASYNIRWEVTNGTPIDAGCHTMRKDSAHQDRTIFLGKMIEIRGQKWYDNLLKIKGEKEKWTIARMKEKKEELKKIIENY</sequence>
<organism evidence="1">
    <name type="scientific">marine sediment metagenome</name>
    <dbReference type="NCBI Taxonomy" id="412755"/>
    <lineage>
        <taxon>unclassified sequences</taxon>
        <taxon>metagenomes</taxon>
        <taxon>ecological metagenomes</taxon>
    </lineage>
</organism>
<name>X0UTH6_9ZZZZ</name>
<comment type="caution">
    <text evidence="1">The sequence shown here is derived from an EMBL/GenBank/DDBJ whole genome shotgun (WGS) entry which is preliminary data.</text>
</comment>
<proteinExistence type="predicted"/>
<protein>
    <submittedName>
        <fullName evidence="1">Uncharacterized protein</fullName>
    </submittedName>
</protein>
<feature type="non-terminal residue" evidence="1">
    <location>
        <position position="1"/>
    </location>
</feature>
<dbReference type="AlphaFoldDB" id="X0UTH6"/>
<evidence type="ECO:0000313" key="1">
    <source>
        <dbReference type="EMBL" id="GAG09025.1"/>
    </source>
</evidence>
<gene>
    <name evidence="1" type="ORF">S01H1_36999</name>
</gene>
<accession>X0UTH6</accession>
<dbReference type="EMBL" id="BARS01023220">
    <property type="protein sequence ID" value="GAG09025.1"/>
    <property type="molecule type" value="Genomic_DNA"/>
</dbReference>
<reference evidence="1" key="1">
    <citation type="journal article" date="2014" name="Front. Microbiol.">
        <title>High frequency of phylogenetically diverse reductive dehalogenase-homologous genes in deep subseafloor sedimentary metagenomes.</title>
        <authorList>
            <person name="Kawai M."/>
            <person name="Futagami T."/>
            <person name="Toyoda A."/>
            <person name="Takaki Y."/>
            <person name="Nishi S."/>
            <person name="Hori S."/>
            <person name="Arai W."/>
            <person name="Tsubouchi T."/>
            <person name="Morono Y."/>
            <person name="Uchiyama I."/>
            <person name="Ito T."/>
            <person name="Fujiyama A."/>
            <person name="Inagaki F."/>
            <person name="Takami H."/>
        </authorList>
    </citation>
    <scope>NUCLEOTIDE SEQUENCE</scope>
    <source>
        <strain evidence="1">Expedition CK06-06</strain>
    </source>
</reference>